<organism evidence="2 3">
    <name type="scientific">Morganella morganii</name>
    <name type="common">Proteus morganii</name>
    <dbReference type="NCBI Taxonomy" id="582"/>
    <lineage>
        <taxon>Bacteria</taxon>
        <taxon>Pseudomonadati</taxon>
        <taxon>Pseudomonadota</taxon>
        <taxon>Gammaproteobacteria</taxon>
        <taxon>Enterobacterales</taxon>
        <taxon>Morganellaceae</taxon>
        <taxon>Morganella</taxon>
    </lineage>
</organism>
<name>A0A433ZUP4_MORMO</name>
<dbReference type="EMBL" id="NRQY01000001">
    <property type="protein sequence ID" value="RUT65792.1"/>
    <property type="molecule type" value="Genomic_DNA"/>
</dbReference>
<gene>
    <name evidence="2" type="ORF">CKG00_04800</name>
</gene>
<accession>A0A433ZUP4</accession>
<dbReference type="Pfam" id="PF00561">
    <property type="entry name" value="Abhydrolase_1"/>
    <property type="match status" value="1"/>
</dbReference>
<evidence type="ECO:0000313" key="2">
    <source>
        <dbReference type="EMBL" id="RUT65792.1"/>
    </source>
</evidence>
<dbReference type="Proteomes" id="UP000286908">
    <property type="component" value="Unassembled WGS sequence"/>
</dbReference>
<feature type="domain" description="AB hydrolase-1" evidence="1">
    <location>
        <begin position="19"/>
        <end position="118"/>
    </location>
</feature>
<sequence length="249" mass="27603">MNTNGKNGHLYYRTKGNGPLVVLLHGLLMDGNSWLTNGLVEALSHKFCVAYPDMLGHGMSDKPVEAGLYEQEKQASNIRLLINALGCKQAHVIGYSSGAWLAAGLVKYHPDILSSLVIGGWDVENGLPEGPNGKLDFDTFFEYAKITAPELTDWITSDKEPAVRAYFNAISSYDGFYDSERLTQINIPKLFWAGLEDVYYRQLNFWAEAKKYAFISATGDHVGAILKPEPAIISKICKFVTQAEYKISV</sequence>
<dbReference type="PANTHER" id="PTHR43798">
    <property type="entry name" value="MONOACYLGLYCEROL LIPASE"/>
    <property type="match status" value="1"/>
</dbReference>
<dbReference type="InterPro" id="IPR000073">
    <property type="entry name" value="AB_hydrolase_1"/>
</dbReference>
<evidence type="ECO:0000259" key="1">
    <source>
        <dbReference type="Pfam" id="PF00561"/>
    </source>
</evidence>
<dbReference type="InterPro" id="IPR029058">
    <property type="entry name" value="AB_hydrolase_fold"/>
</dbReference>
<dbReference type="SUPFAM" id="SSF53474">
    <property type="entry name" value="alpha/beta-Hydrolases"/>
    <property type="match status" value="1"/>
</dbReference>
<comment type="caution">
    <text evidence="2">The sequence shown here is derived from an EMBL/GenBank/DDBJ whole genome shotgun (WGS) entry which is preliminary data.</text>
</comment>
<reference evidence="2 3" key="1">
    <citation type="submission" date="2017-08" db="EMBL/GenBank/DDBJ databases">
        <title>Draft genome sequence of pheromone producing symbiont Morganella morganii, of the female New Zealand grass grub Costelytra giveni.</title>
        <authorList>
            <person name="Laugraud A."/>
            <person name="Young S.D."/>
            <person name="Hurst M.H."/>
        </authorList>
    </citation>
    <scope>NUCLEOTIDE SEQUENCE [LARGE SCALE GENOMIC DNA]</scope>
    <source>
        <strain evidence="2 3">MMsCG</strain>
    </source>
</reference>
<evidence type="ECO:0000313" key="3">
    <source>
        <dbReference type="Proteomes" id="UP000286908"/>
    </source>
</evidence>
<dbReference type="InterPro" id="IPR050266">
    <property type="entry name" value="AB_hydrolase_sf"/>
</dbReference>
<proteinExistence type="predicted"/>
<dbReference type="Gene3D" id="3.40.50.1820">
    <property type="entry name" value="alpha/beta hydrolase"/>
    <property type="match status" value="1"/>
</dbReference>
<protein>
    <recommendedName>
        <fullName evidence="1">AB hydrolase-1 domain-containing protein</fullName>
    </recommendedName>
</protein>
<dbReference type="OrthoDB" id="5853561at2"/>
<dbReference type="AlphaFoldDB" id="A0A433ZUP4"/>